<dbReference type="GO" id="GO:0016747">
    <property type="term" value="F:acyltransferase activity, transferring groups other than amino-acyl groups"/>
    <property type="evidence" value="ECO:0007669"/>
    <property type="project" value="InterPro"/>
</dbReference>
<feature type="domain" description="N-acetyltransferase" evidence="1">
    <location>
        <begin position="108"/>
        <end position="244"/>
    </location>
</feature>
<dbReference type="EMBL" id="CP013213">
    <property type="protein sequence ID" value="AMC94310.1"/>
    <property type="molecule type" value="Genomic_DNA"/>
</dbReference>
<dbReference type="OrthoDB" id="1689703at2"/>
<dbReference type="InterPro" id="IPR000182">
    <property type="entry name" value="GNAT_dom"/>
</dbReference>
<dbReference type="AlphaFoldDB" id="A0A0X8H1I7"/>
<organism evidence="2 3">
    <name type="scientific">Erysipelothrix larvae</name>
    <dbReference type="NCBI Taxonomy" id="1514105"/>
    <lineage>
        <taxon>Bacteria</taxon>
        <taxon>Bacillati</taxon>
        <taxon>Bacillota</taxon>
        <taxon>Erysipelotrichia</taxon>
        <taxon>Erysipelotrichales</taxon>
        <taxon>Erysipelotrichaceae</taxon>
        <taxon>Erysipelothrix</taxon>
    </lineage>
</organism>
<gene>
    <name evidence="2" type="ORF">AOC36_10100</name>
</gene>
<evidence type="ECO:0000313" key="3">
    <source>
        <dbReference type="Proteomes" id="UP000063781"/>
    </source>
</evidence>
<keyword evidence="3" id="KW-1185">Reference proteome</keyword>
<evidence type="ECO:0000313" key="2">
    <source>
        <dbReference type="EMBL" id="AMC94310.1"/>
    </source>
</evidence>
<protein>
    <recommendedName>
        <fullName evidence="1">N-acetyltransferase domain-containing protein</fullName>
    </recommendedName>
</protein>
<reference evidence="2 3" key="1">
    <citation type="submission" date="2015-10" db="EMBL/GenBank/DDBJ databases">
        <title>Erysipelothrix larvae sp. LV19 isolated from the larval gut of the rhinoceros beetle, Trypoxylus dichotomus.</title>
        <authorList>
            <person name="Lim S."/>
            <person name="Kim B.-C."/>
        </authorList>
    </citation>
    <scope>NUCLEOTIDE SEQUENCE [LARGE SCALE GENOMIC DNA]</scope>
    <source>
        <strain evidence="2 3">LV19</strain>
    </source>
</reference>
<dbReference type="SUPFAM" id="SSF55729">
    <property type="entry name" value="Acyl-CoA N-acyltransferases (Nat)"/>
    <property type="match status" value="1"/>
</dbReference>
<dbReference type="PROSITE" id="PS51186">
    <property type="entry name" value="GNAT"/>
    <property type="match status" value="1"/>
</dbReference>
<proteinExistence type="predicted"/>
<sequence length="244" mass="27860">MIHDQHPLFQQFEIDFLGHDLRYPVFALGSYTSDMRLWAKTNGSIVITKGLIYCRLDHEALLNEMKSIYSTCQAQWFGEVSNLKNLETLLNKHGYTIVNYAPFFIPSPWFEPYENENLIFYQPDEILQFKGNKDYDQCFCYDEKHPDLLGVSYTIDGEVVAMAGLNQTGAYTVELGINVLPHAQGKGVGALLVRAITTRADQLYPKKVVTYGTQFTHTQSINVAINAGFTHAWTEIMIERMKID</sequence>
<dbReference type="KEGG" id="erl:AOC36_10100"/>
<dbReference type="InterPro" id="IPR016181">
    <property type="entry name" value="Acyl_CoA_acyltransferase"/>
</dbReference>
<dbReference type="CDD" id="cd04301">
    <property type="entry name" value="NAT_SF"/>
    <property type="match status" value="1"/>
</dbReference>
<evidence type="ECO:0000259" key="1">
    <source>
        <dbReference type="PROSITE" id="PS51186"/>
    </source>
</evidence>
<accession>A0A0X8H1I7</accession>
<dbReference type="RefSeq" id="WP_067633890.1">
    <property type="nucleotide sequence ID" value="NZ_CP013213.1"/>
</dbReference>
<name>A0A0X8H1I7_9FIRM</name>
<dbReference type="Pfam" id="PF00583">
    <property type="entry name" value="Acetyltransf_1"/>
    <property type="match status" value="1"/>
</dbReference>
<dbReference type="Gene3D" id="3.40.630.30">
    <property type="match status" value="1"/>
</dbReference>
<dbReference type="STRING" id="1514105.AOC36_10100"/>
<dbReference type="Proteomes" id="UP000063781">
    <property type="component" value="Chromosome"/>
</dbReference>